<evidence type="ECO:0000313" key="11">
    <source>
        <dbReference type="Proteomes" id="UP000228380"/>
    </source>
</evidence>
<evidence type="ECO:0000256" key="4">
    <source>
        <dbReference type="ARBA" id="ARBA00022741"/>
    </source>
</evidence>
<evidence type="ECO:0000259" key="8">
    <source>
        <dbReference type="Pfam" id="PF18052"/>
    </source>
</evidence>
<dbReference type="Gene3D" id="1.10.10.10">
    <property type="entry name" value="Winged helix-like DNA-binding domain superfamily/Winged helix DNA-binding domain"/>
    <property type="match status" value="1"/>
</dbReference>
<keyword evidence="2" id="KW-0433">Leucine-rich repeat</keyword>
<feature type="domain" description="NB-ARC" evidence="7">
    <location>
        <begin position="168"/>
        <end position="339"/>
    </location>
</feature>
<dbReference type="RefSeq" id="XP_038988777.1">
    <property type="nucleotide sequence ID" value="XM_039132849.1"/>
</dbReference>
<gene>
    <name evidence="12" type="primary">LOC113463165</name>
</gene>
<dbReference type="InterPro" id="IPR002182">
    <property type="entry name" value="NB-ARC"/>
</dbReference>
<dbReference type="InterPro" id="IPR038005">
    <property type="entry name" value="RX-like_CC"/>
</dbReference>
<sequence length="1277" mass="143731">MADLLLSALLPVVMEKAADHVLQQFGVMWGIHEKLEKLKRQLLAIQSKLGDAEERQVKDAAVKSWLVDLKDAAYEADDILDEFNVEAMRRKAEIRIDMTKKVRSFFSLGNPVSFRLKMGRELHAIVEKIEKLVDEGNKFGFTVETQPQNRDRPQTHSYVDESEVIGREEDKEKIVKLLLDHDDNQNVAVLPIVGMGGLGKTTLAQLIYKDQRVEKHFQALLIWVCVSDEFDVAKLAKAIIASATGVQCELSDMELLQRRLREVVSGKRYFLVLDDIWNEDQAKWDELKTLLATGGEGSRIVVTTRSERASSIMGTLDTYRLPTLTEDDSWALFRKRAFAGGAEEPQNLVSIGKEIVKKCGGLPLAVKTLGGLMHSKSQEREWLSVRDSEIWGLQVGEHGILPALRLSYSDLPSHLKQCFAFCAIFPQDYEMEKDLLTQLWMANGFIPSDGRKELEDKGHEIFNELAWRSFFQDIKEAEEYGDRSYRHELYSVTTCKMHDLMHDLARSIMGNECLSILDPARWEDVSQKTRHLCTSEHFQLNIHRTLNSYPNIRTLLSSIKGFHTSITVTTDSSKPKSLRALDLHNTTITRLPIAIAYLEHLRYLDLSGTFIRAIPEAVSMLVNLQTLKLSDCGNLCKLPEDMRNMSSLRHLYIDRCSRLKQLPAGIGQLSSLRTLTKYIVGNDAGRRIGELNSLNLDGLLELYNLRNVRDAADAKEANLSSKHNLCSLILCWDLIEWYPPYCYAESAHSCFEEDVLPTENAEEVLEALRPHGGLKQLTVWRYGGGSFSTWMMDSLLLQNIIEIHLGVCTECQRLPPLWQLPFLKFLYMIKMDSIKYICSSTIYGNASDGTVRAFPSLKRLVLHTMQSLEKWSEFEGTTEVTLVFPHLAELKIIDCPNLMTVPGLPSLKSFEMEGTNKQLGLICSLTTLSSLSIGVYKTSNGTESPPLADQKKMSFRYFRSLENLAITASEDLAPLLEEEEEMRGLSSSLHYLEITHCNWFFSPSQQSSSPLAFWKNLNSLLSLRIDYCDDLVYWPEAEFCGLKSLKKINIYGCNKLVGSSPLPLSSSSSGDGELLPNLEELDIVHCDGLLELPKLSASLRSLYVGYCPKLNSLTEGLRHATSLESVDISGCPSLNSLPVDLGHLTALKMMYISELPSLKSLPQGLGQLAALKALVIKSCSKLSSLPEGMQGLTALQNLSISHCPLLSSLPEGLQRRFPGLQYLVIAGCPNLERQCKRGGPYWHLVSRIPYTEILSERRSNFSTFLPSFSCFRRPSTV</sequence>
<dbReference type="Gene3D" id="1.10.8.430">
    <property type="entry name" value="Helical domain of apoptotic protease-activating factors"/>
    <property type="match status" value="1"/>
</dbReference>
<evidence type="ECO:0000256" key="3">
    <source>
        <dbReference type="ARBA" id="ARBA00022737"/>
    </source>
</evidence>
<dbReference type="Pfam" id="PF25019">
    <property type="entry name" value="LRR_R13L1-DRL21"/>
    <property type="match status" value="1"/>
</dbReference>
<dbReference type="Gene3D" id="3.40.50.300">
    <property type="entry name" value="P-loop containing nucleotide triphosphate hydrolases"/>
    <property type="match status" value="1"/>
</dbReference>
<dbReference type="InterPro" id="IPR027417">
    <property type="entry name" value="P-loop_NTPase"/>
</dbReference>
<dbReference type="PANTHER" id="PTHR36766">
    <property type="entry name" value="PLANT BROAD-SPECTRUM MILDEW RESISTANCE PROTEIN RPW8"/>
    <property type="match status" value="1"/>
</dbReference>
<dbReference type="Gene3D" id="3.80.10.10">
    <property type="entry name" value="Ribonuclease Inhibitor"/>
    <property type="match status" value="4"/>
</dbReference>
<dbReference type="SUPFAM" id="SSF52058">
    <property type="entry name" value="L domain-like"/>
    <property type="match status" value="1"/>
</dbReference>
<dbReference type="InterPro" id="IPR041118">
    <property type="entry name" value="Rx_N"/>
</dbReference>
<feature type="domain" description="R13L1/DRL21-like LRR repeat region" evidence="10">
    <location>
        <begin position="688"/>
        <end position="831"/>
    </location>
</feature>
<evidence type="ECO:0000256" key="1">
    <source>
        <dbReference type="ARBA" id="ARBA00008894"/>
    </source>
</evidence>
<dbReference type="GO" id="GO:0042742">
    <property type="term" value="P:defense response to bacterium"/>
    <property type="evidence" value="ECO:0007669"/>
    <property type="project" value="UniProtKB-ARBA"/>
</dbReference>
<keyword evidence="4" id="KW-0547">Nucleotide-binding</keyword>
<evidence type="ECO:0000259" key="7">
    <source>
        <dbReference type="Pfam" id="PF00931"/>
    </source>
</evidence>
<dbReference type="PANTHER" id="PTHR36766:SF70">
    <property type="entry name" value="DISEASE RESISTANCE PROTEIN RGA4"/>
    <property type="match status" value="1"/>
</dbReference>
<dbReference type="OrthoDB" id="600820at2759"/>
<keyword evidence="6" id="KW-0067">ATP-binding</keyword>
<accession>A0A8B9AT94</accession>
<dbReference type="FunFam" id="1.10.8.430:FF:000003">
    <property type="entry name" value="Probable disease resistance protein At5g66910"/>
    <property type="match status" value="1"/>
</dbReference>
<reference evidence="11" key="1">
    <citation type="journal article" date="2019" name="Nat. Commun.">
        <title>Genome-wide association mapping of date palm fruit traits.</title>
        <authorList>
            <person name="Hazzouri K.M."/>
            <person name="Gros-Balthazard M."/>
            <person name="Flowers J.M."/>
            <person name="Copetti D."/>
            <person name="Lemansour A."/>
            <person name="Lebrun M."/>
            <person name="Masmoudi K."/>
            <person name="Ferrand S."/>
            <person name="Dhar M.I."/>
            <person name="Fresquez Z.A."/>
            <person name="Rosas U."/>
            <person name="Zhang J."/>
            <person name="Talag J."/>
            <person name="Lee S."/>
            <person name="Kudrna D."/>
            <person name="Powell R.F."/>
            <person name="Leitch I.J."/>
            <person name="Krueger R.R."/>
            <person name="Wing R.A."/>
            <person name="Amiri K.M.A."/>
            <person name="Purugganan M.D."/>
        </authorList>
    </citation>
    <scope>NUCLEOTIDE SEQUENCE [LARGE SCALE GENOMIC DNA]</scope>
    <source>
        <strain evidence="11">cv. Khalas</strain>
    </source>
</reference>
<evidence type="ECO:0000256" key="5">
    <source>
        <dbReference type="ARBA" id="ARBA00022821"/>
    </source>
</evidence>
<dbReference type="GO" id="GO:0002758">
    <property type="term" value="P:innate immune response-activating signaling pathway"/>
    <property type="evidence" value="ECO:0007669"/>
    <property type="project" value="UniProtKB-ARBA"/>
</dbReference>
<feature type="domain" description="Disease resistance N-terminal" evidence="8">
    <location>
        <begin position="12"/>
        <end position="97"/>
    </location>
</feature>
<dbReference type="InterPro" id="IPR001611">
    <property type="entry name" value="Leu-rich_rpt"/>
</dbReference>
<dbReference type="CDD" id="cd14798">
    <property type="entry name" value="RX-CC_like"/>
    <property type="match status" value="1"/>
</dbReference>
<evidence type="ECO:0000259" key="9">
    <source>
        <dbReference type="Pfam" id="PF23559"/>
    </source>
</evidence>
<reference evidence="12" key="2">
    <citation type="submission" date="2025-08" db="UniProtKB">
        <authorList>
            <consortium name="RefSeq"/>
        </authorList>
    </citation>
    <scope>IDENTIFICATION</scope>
    <source>
        <tissue evidence="12">Young leaves</tissue>
    </source>
</reference>
<dbReference type="Pfam" id="PF13855">
    <property type="entry name" value="LRR_8"/>
    <property type="match status" value="1"/>
</dbReference>
<keyword evidence="11" id="KW-1185">Reference proteome</keyword>
<dbReference type="Gene3D" id="1.20.5.4130">
    <property type="match status" value="1"/>
</dbReference>
<dbReference type="Pfam" id="PF23559">
    <property type="entry name" value="WHD_DRP"/>
    <property type="match status" value="1"/>
</dbReference>
<dbReference type="GO" id="GO:0043531">
    <property type="term" value="F:ADP binding"/>
    <property type="evidence" value="ECO:0007669"/>
    <property type="project" value="InterPro"/>
</dbReference>
<proteinExistence type="inferred from homology"/>
<dbReference type="GeneID" id="113463165"/>
<evidence type="ECO:0000313" key="12">
    <source>
        <dbReference type="RefSeq" id="XP_038988777.1"/>
    </source>
</evidence>
<dbReference type="Proteomes" id="UP000228380">
    <property type="component" value="Chromosome 13"/>
</dbReference>
<dbReference type="Pfam" id="PF00931">
    <property type="entry name" value="NB-ARC"/>
    <property type="match status" value="1"/>
</dbReference>
<dbReference type="FunFam" id="3.40.50.300:FF:001091">
    <property type="entry name" value="Probable disease resistance protein At1g61300"/>
    <property type="match status" value="1"/>
</dbReference>
<keyword evidence="5" id="KW-0611">Plant defense</keyword>
<dbReference type="SUPFAM" id="SSF52047">
    <property type="entry name" value="RNI-like"/>
    <property type="match status" value="1"/>
</dbReference>
<dbReference type="GO" id="GO:0005524">
    <property type="term" value="F:ATP binding"/>
    <property type="evidence" value="ECO:0007669"/>
    <property type="project" value="UniProtKB-KW"/>
</dbReference>
<dbReference type="Pfam" id="PF18052">
    <property type="entry name" value="Rx_N"/>
    <property type="match status" value="1"/>
</dbReference>
<organism evidence="11 12">
    <name type="scientific">Phoenix dactylifera</name>
    <name type="common">Date palm</name>
    <dbReference type="NCBI Taxonomy" id="42345"/>
    <lineage>
        <taxon>Eukaryota</taxon>
        <taxon>Viridiplantae</taxon>
        <taxon>Streptophyta</taxon>
        <taxon>Embryophyta</taxon>
        <taxon>Tracheophyta</taxon>
        <taxon>Spermatophyta</taxon>
        <taxon>Magnoliopsida</taxon>
        <taxon>Liliopsida</taxon>
        <taxon>Arecaceae</taxon>
        <taxon>Coryphoideae</taxon>
        <taxon>Phoeniceae</taxon>
        <taxon>Phoenix</taxon>
    </lineage>
</organism>
<evidence type="ECO:0000259" key="10">
    <source>
        <dbReference type="Pfam" id="PF25019"/>
    </source>
</evidence>
<dbReference type="InterPro" id="IPR056789">
    <property type="entry name" value="LRR_R13L1-DRL21"/>
</dbReference>
<protein>
    <submittedName>
        <fullName evidence="12">Disease resistance protein RGA3</fullName>
    </submittedName>
</protein>
<dbReference type="FunFam" id="1.10.10.10:FF:000322">
    <property type="entry name" value="Probable disease resistance protein At1g63360"/>
    <property type="match status" value="1"/>
</dbReference>
<keyword evidence="3" id="KW-0677">Repeat</keyword>
<dbReference type="PRINTS" id="PR00364">
    <property type="entry name" value="DISEASERSIST"/>
</dbReference>
<dbReference type="AlphaFoldDB" id="A0A8B9AT94"/>
<dbReference type="InterPro" id="IPR042197">
    <property type="entry name" value="Apaf_helical"/>
</dbReference>
<dbReference type="InterPro" id="IPR058922">
    <property type="entry name" value="WHD_DRP"/>
</dbReference>
<dbReference type="InterPro" id="IPR032675">
    <property type="entry name" value="LRR_dom_sf"/>
</dbReference>
<feature type="domain" description="Disease resistance protein winged helix" evidence="9">
    <location>
        <begin position="424"/>
        <end position="505"/>
    </location>
</feature>
<dbReference type="InterPro" id="IPR036388">
    <property type="entry name" value="WH-like_DNA-bd_sf"/>
</dbReference>
<comment type="similarity">
    <text evidence="1">Belongs to the disease resistance NB-LRR family.</text>
</comment>
<dbReference type="GO" id="GO:0009626">
    <property type="term" value="P:plant-type hypersensitive response"/>
    <property type="evidence" value="ECO:0007669"/>
    <property type="project" value="UniProtKB-ARBA"/>
</dbReference>
<evidence type="ECO:0000256" key="6">
    <source>
        <dbReference type="ARBA" id="ARBA00022840"/>
    </source>
</evidence>
<name>A0A8B9AT94_PHODC</name>
<evidence type="ECO:0000256" key="2">
    <source>
        <dbReference type="ARBA" id="ARBA00022614"/>
    </source>
</evidence>
<dbReference type="KEGG" id="pda:113463165"/>
<dbReference type="SUPFAM" id="SSF52540">
    <property type="entry name" value="P-loop containing nucleoside triphosphate hydrolases"/>
    <property type="match status" value="1"/>
</dbReference>